<reference evidence="2" key="1">
    <citation type="submission" date="2020-10" db="EMBL/GenBank/DDBJ databases">
        <authorList>
            <person name="Gilroy R."/>
        </authorList>
    </citation>
    <scope>NUCLEOTIDE SEQUENCE</scope>
    <source>
        <strain evidence="2">11167</strain>
    </source>
</reference>
<dbReference type="Proteomes" id="UP000823633">
    <property type="component" value="Unassembled WGS sequence"/>
</dbReference>
<comment type="caution">
    <text evidence="2">The sequence shown here is derived from an EMBL/GenBank/DDBJ whole genome shotgun (WGS) entry which is preliminary data.</text>
</comment>
<feature type="transmembrane region" description="Helical" evidence="1">
    <location>
        <begin position="106"/>
        <end position="129"/>
    </location>
</feature>
<sequence length="156" mass="17720">MVAVFLFLASFSLLFAIFSDSGILANSSLEKVLASLEREEEEKLLAIDSLQERMAAMSSRESLDDLALSLGYNREGDVVYYFQEPDVVETATVPVKDEVPELYEGVATWILLVASLAITCLVMLLWTLLSMRLAGPEERQRKAKEKARRDYERYDW</sequence>
<gene>
    <name evidence="2" type="ORF">IAC42_05110</name>
</gene>
<proteinExistence type="predicted"/>
<accession>A0A9D9EAX3</accession>
<keyword evidence="1" id="KW-0472">Membrane</keyword>
<organism evidence="2 3">
    <name type="scientific">Candidatus Aphodenecus pullistercoris</name>
    <dbReference type="NCBI Taxonomy" id="2840669"/>
    <lineage>
        <taxon>Bacteria</taxon>
        <taxon>Pseudomonadati</taxon>
        <taxon>Spirochaetota</taxon>
        <taxon>Spirochaetia</taxon>
        <taxon>Spirochaetales</taxon>
        <taxon>Candidatus Aphodenecus</taxon>
    </lineage>
</organism>
<keyword evidence="1" id="KW-1133">Transmembrane helix</keyword>
<dbReference type="AlphaFoldDB" id="A0A9D9EAX3"/>
<evidence type="ECO:0000256" key="1">
    <source>
        <dbReference type="SAM" id="Phobius"/>
    </source>
</evidence>
<dbReference type="EMBL" id="JADIMU010000031">
    <property type="protein sequence ID" value="MBO8443120.1"/>
    <property type="molecule type" value="Genomic_DNA"/>
</dbReference>
<evidence type="ECO:0000313" key="2">
    <source>
        <dbReference type="EMBL" id="MBO8443120.1"/>
    </source>
</evidence>
<name>A0A9D9EAX3_9SPIR</name>
<keyword evidence="1" id="KW-0812">Transmembrane</keyword>
<reference evidence="2" key="2">
    <citation type="journal article" date="2021" name="PeerJ">
        <title>Extensive microbial diversity within the chicken gut microbiome revealed by metagenomics and culture.</title>
        <authorList>
            <person name="Gilroy R."/>
            <person name="Ravi A."/>
            <person name="Getino M."/>
            <person name="Pursley I."/>
            <person name="Horton D.L."/>
            <person name="Alikhan N.F."/>
            <person name="Baker D."/>
            <person name="Gharbi K."/>
            <person name="Hall N."/>
            <person name="Watson M."/>
            <person name="Adriaenssens E.M."/>
            <person name="Foster-Nyarko E."/>
            <person name="Jarju S."/>
            <person name="Secka A."/>
            <person name="Antonio M."/>
            <person name="Oren A."/>
            <person name="Chaudhuri R.R."/>
            <person name="La Ragione R."/>
            <person name="Hildebrand F."/>
            <person name="Pallen M.J."/>
        </authorList>
    </citation>
    <scope>NUCLEOTIDE SEQUENCE</scope>
    <source>
        <strain evidence="2">11167</strain>
    </source>
</reference>
<evidence type="ECO:0008006" key="4">
    <source>
        <dbReference type="Google" id="ProtNLM"/>
    </source>
</evidence>
<evidence type="ECO:0000313" key="3">
    <source>
        <dbReference type="Proteomes" id="UP000823633"/>
    </source>
</evidence>
<protein>
    <recommendedName>
        <fullName evidence="4">Septum formation initiator</fullName>
    </recommendedName>
</protein>